<evidence type="ECO:0000313" key="2">
    <source>
        <dbReference type="EMBL" id="GAK56135.1"/>
    </source>
</evidence>
<sequence length="91" mass="10000">MILEYVVSTCLSTMFTLKNTLSNTLKICFALIIGTISEIFLSSHHIGMHIAFQEGVLYRTDGQPCPPKSLLDKPNDGQGCPSVRVVSKELT</sequence>
<name>A0A081BUY0_VECG1</name>
<evidence type="ECO:0000256" key="1">
    <source>
        <dbReference type="SAM" id="Phobius"/>
    </source>
</evidence>
<keyword evidence="1" id="KW-0472">Membrane</keyword>
<keyword evidence="3" id="KW-1185">Reference proteome</keyword>
<organism evidence="2">
    <name type="scientific">Vecturithrix granuli</name>
    <dbReference type="NCBI Taxonomy" id="1499967"/>
    <lineage>
        <taxon>Bacteria</taxon>
        <taxon>Candidatus Moduliflexota</taxon>
        <taxon>Candidatus Vecturitrichia</taxon>
        <taxon>Candidatus Vecturitrichales</taxon>
        <taxon>Candidatus Vecturitrichaceae</taxon>
        <taxon>Candidatus Vecturithrix</taxon>
    </lineage>
</organism>
<gene>
    <name evidence="2" type="ORF">U27_03097</name>
</gene>
<reference evidence="2" key="1">
    <citation type="journal article" date="2015" name="PeerJ">
        <title>First genomic representation of candidate bacterial phylum KSB3 points to enhanced environmental sensing as a trigger of wastewater bulking.</title>
        <authorList>
            <person name="Sekiguchi Y."/>
            <person name="Ohashi A."/>
            <person name="Parks D.H."/>
            <person name="Yamauchi T."/>
            <person name="Tyson G.W."/>
            <person name="Hugenholtz P."/>
        </authorList>
    </citation>
    <scope>NUCLEOTIDE SEQUENCE [LARGE SCALE GENOMIC DNA]</scope>
</reference>
<dbReference type="Proteomes" id="UP000030661">
    <property type="component" value="Unassembled WGS sequence"/>
</dbReference>
<keyword evidence="1" id="KW-1133">Transmembrane helix</keyword>
<feature type="transmembrane region" description="Helical" evidence="1">
    <location>
        <begin position="20"/>
        <end position="41"/>
    </location>
</feature>
<keyword evidence="1" id="KW-0812">Transmembrane</keyword>
<protein>
    <submittedName>
        <fullName evidence="2">Uncharacterized protein</fullName>
    </submittedName>
</protein>
<accession>A0A081BUY0</accession>
<dbReference type="HOGENOM" id="CLU_2420985_0_0_0"/>
<dbReference type="EMBL" id="DF820464">
    <property type="protein sequence ID" value="GAK56135.1"/>
    <property type="molecule type" value="Genomic_DNA"/>
</dbReference>
<dbReference type="STRING" id="1499967.U27_03097"/>
<evidence type="ECO:0000313" key="3">
    <source>
        <dbReference type="Proteomes" id="UP000030661"/>
    </source>
</evidence>
<dbReference type="AlphaFoldDB" id="A0A081BUY0"/>
<proteinExistence type="predicted"/>